<proteinExistence type="predicted"/>
<sequence length="128" mass="12836">AAACGPVSAQVFCLAPLATSVCGPGVLRRGTTARVAGERGKKPSEEGGVRRAHGATRPRAVACARPAGGRALSPAASRRRGAPPRRHARPPPACAGVGCTTEAASAASRSPAGDFRHEAKARVCPPPT</sequence>
<dbReference type="Proteomes" id="UP001189429">
    <property type="component" value="Unassembled WGS sequence"/>
</dbReference>
<reference evidence="2" key="1">
    <citation type="submission" date="2023-10" db="EMBL/GenBank/DDBJ databases">
        <authorList>
            <person name="Chen Y."/>
            <person name="Shah S."/>
            <person name="Dougan E. K."/>
            <person name="Thang M."/>
            <person name="Chan C."/>
        </authorList>
    </citation>
    <scope>NUCLEOTIDE SEQUENCE [LARGE SCALE GENOMIC DNA]</scope>
</reference>
<dbReference type="EMBL" id="CAUYUJ010009822">
    <property type="protein sequence ID" value="CAK0827760.1"/>
    <property type="molecule type" value="Genomic_DNA"/>
</dbReference>
<protein>
    <submittedName>
        <fullName evidence="2">Uncharacterized protein</fullName>
    </submittedName>
</protein>
<evidence type="ECO:0000313" key="3">
    <source>
        <dbReference type="Proteomes" id="UP001189429"/>
    </source>
</evidence>
<feature type="compositionally biased region" description="Basic and acidic residues" evidence="1">
    <location>
        <begin position="36"/>
        <end position="49"/>
    </location>
</feature>
<name>A0ABN9S9G8_9DINO</name>
<feature type="compositionally biased region" description="Low complexity" evidence="1">
    <location>
        <begin position="64"/>
        <end position="76"/>
    </location>
</feature>
<keyword evidence="3" id="KW-1185">Reference proteome</keyword>
<feature type="region of interest" description="Disordered" evidence="1">
    <location>
        <begin position="32"/>
        <end position="128"/>
    </location>
</feature>
<gene>
    <name evidence="2" type="ORF">PCOR1329_LOCUS27214</name>
</gene>
<feature type="compositionally biased region" description="Basic residues" evidence="1">
    <location>
        <begin position="77"/>
        <end position="89"/>
    </location>
</feature>
<accession>A0ABN9S9G8</accession>
<evidence type="ECO:0000256" key="1">
    <source>
        <dbReference type="SAM" id="MobiDB-lite"/>
    </source>
</evidence>
<evidence type="ECO:0000313" key="2">
    <source>
        <dbReference type="EMBL" id="CAK0827760.1"/>
    </source>
</evidence>
<comment type="caution">
    <text evidence="2">The sequence shown here is derived from an EMBL/GenBank/DDBJ whole genome shotgun (WGS) entry which is preliminary data.</text>
</comment>
<feature type="non-terminal residue" evidence="2">
    <location>
        <position position="1"/>
    </location>
</feature>
<organism evidence="2 3">
    <name type="scientific">Prorocentrum cordatum</name>
    <dbReference type="NCBI Taxonomy" id="2364126"/>
    <lineage>
        <taxon>Eukaryota</taxon>
        <taxon>Sar</taxon>
        <taxon>Alveolata</taxon>
        <taxon>Dinophyceae</taxon>
        <taxon>Prorocentrales</taxon>
        <taxon>Prorocentraceae</taxon>
        <taxon>Prorocentrum</taxon>
    </lineage>
</organism>